<dbReference type="CDD" id="cd02440">
    <property type="entry name" value="AdoMet_MTases"/>
    <property type="match status" value="1"/>
</dbReference>
<keyword evidence="2" id="KW-0489">Methyltransferase</keyword>
<protein>
    <submittedName>
        <fullName evidence="2">Class I SAM-dependent methyltransferase</fullName>
    </submittedName>
</protein>
<dbReference type="SUPFAM" id="SSF53335">
    <property type="entry name" value="S-adenosyl-L-methionine-dependent methyltransferases"/>
    <property type="match status" value="1"/>
</dbReference>
<name>A0AAW6U9G7_9MOLU</name>
<proteinExistence type="predicted"/>
<dbReference type="GO" id="GO:0032259">
    <property type="term" value="P:methylation"/>
    <property type="evidence" value="ECO:0007669"/>
    <property type="project" value="UniProtKB-KW"/>
</dbReference>
<organism evidence="2 3">
    <name type="scientific">Peloplasma aerotolerans</name>
    <dbReference type="NCBI Taxonomy" id="3044389"/>
    <lineage>
        <taxon>Bacteria</taxon>
        <taxon>Bacillati</taxon>
        <taxon>Mycoplasmatota</taxon>
        <taxon>Mollicutes</taxon>
        <taxon>Acholeplasmatales</taxon>
        <taxon>Acholeplasmataceae</taxon>
        <taxon>Peloplasma</taxon>
    </lineage>
</organism>
<dbReference type="InterPro" id="IPR029063">
    <property type="entry name" value="SAM-dependent_MTases_sf"/>
</dbReference>
<keyword evidence="2" id="KW-0808">Transferase</keyword>
<dbReference type="Proteomes" id="UP001431532">
    <property type="component" value="Unassembled WGS sequence"/>
</dbReference>
<dbReference type="Gene3D" id="3.40.50.150">
    <property type="entry name" value="Vaccinia Virus protein VP39"/>
    <property type="match status" value="1"/>
</dbReference>
<accession>A0AAW6U9G7</accession>
<dbReference type="InterPro" id="IPR041698">
    <property type="entry name" value="Methyltransf_25"/>
</dbReference>
<evidence type="ECO:0000313" key="3">
    <source>
        <dbReference type="Proteomes" id="UP001431532"/>
    </source>
</evidence>
<evidence type="ECO:0000313" key="2">
    <source>
        <dbReference type="EMBL" id="MDI6452161.1"/>
    </source>
</evidence>
<evidence type="ECO:0000259" key="1">
    <source>
        <dbReference type="Pfam" id="PF13649"/>
    </source>
</evidence>
<dbReference type="GO" id="GO:0008757">
    <property type="term" value="F:S-adenosylmethionine-dependent methyltransferase activity"/>
    <property type="evidence" value="ECO:0007669"/>
    <property type="project" value="InterPro"/>
</dbReference>
<dbReference type="RefSeq" id="WP_282838576.1">
    <property type="nucleotide sequence ID" value="NZ_JASCXW010000002.1"/>
</dbReference>
<dbReference type="AlphaFoldDB" id="A0AAW6U9G7"/>
<dbReference type="Pfam" id="PF13649">
    <property type="entry name" value="Methyltransf_25"/>
    <property type="match status" value="1"/>
</dbReference>
<feature type="domain" description="Methyltransferase" evidence="1">
    <location>
        <begin position="137"/>
        <end position="228"/>
    </location>
</feature>
<gene>
    <name evidence="2" type="ORF">QJ521_01185</name>
</gene>
<keyword evidence="3" id="KW-1185">Reference proteome</keyword>
<dbReference type="EMBL" id="JASCXW010000002">
    <property type="protein sequence ID" value="MDI6452161.1"/>
    <property type="molecule type" value="Genomic_DNA"/>
</dbReference>
<comment type="caution">
    <text evidence="2">The sequence shown here is derived from an EMBL/GenBank/DDBJ whole genome shotgun (WGS) entry which is preliminary data.</text>
</comment>
<sequence length="275" mass="32105">MSRYDWIDGKDFSIDHFFLMDRWLLKMIFKKYETIEVSELKDLSRVLGALLKDNPKLCWYITKRAPETKKGIARLLEGAYTNLSKEELRKKEIELMEAMETDIIYTEPHMMQLNCNYIYAWDEKYLNELINLKDMVVLDLGAGTGRLTFAAAKHAKRVYASEPVDMLREYMRDYIKDHHITNVKVLDGFVESIPYEGNTFDAVISGHVVGDNYEQEIQEMTRVIKNSGYIVICNGDDDIVRTKPDQELLNRGFEVFKHKSSVGGVIYNYRKQVIK</sequence>
<reference evidence="2" key="1">
    <citation type="submission" date="2023-05" db="EMBL/GenBank/DDBJ databases">
        <title>Mariniplasma microaerophilum sp. nov., a novel anaerobic mollicute isolated from terrestrial mud volcano, Taman Peninsula, Russia.</title>
        <authorList>
            <person name="Khomyakova M.A."/>
            <person name="Merkel A.Y."/>
            <person name="Slobodkin A.I."/>
        </authorList>
    </citation>
    <scope>NUCLEOTIDE SEQUENCE</scope>
    <source>
        <strain evidence="2">M4Ah</strain>
    </source>
</reference>